<protein>
    <submittedName>
        <fullName evidence="5">Lytic transglycosylase domain-containing protein</fullName>
    </submittedName>
</protein>
<organism evidence="5">
    <name type="scientific">Coralloluteibacterium stylophorae</name>
    <dbReference type="NCBI Taxonomy" id="1776034"/>
    <lineage>
        <taxon>Bacteria</taxon>
        <taxon>Pseudomonadati</taxon>
        <taxon>Pseudomonadota</taxon>
        <taxon>Gammaproteobacteria</taxon>
        <taxon>Lysobacterales</taxon>
        <taxon>Lysobacteraceae</taxon>
        <taxon>Coralloluteibacterium</taxon>
    </lineage>
</organism>
<name>A0A8J7VUS7_9GAMM</name>
<evidence type="ECO:0000256" key="1">
    <source>
        <dbReference type="ARBA" id="ARBA00007734"/>
    </source>
</evidence>
<accession>A0A8J7VUS7</accession>
<dbReference type="GO" id="GO:0000270">
    <property type="term" value="P:peptidoglycan metabolic process"/>
    <property type="evidence" value="ECO:0007669"/>
    <property type="project" value="InterPro"/>
</dbReference>
<dbReference type="GO" id="GO:0008933">
    <property type="term" value="F:peptidoglycan lytic transglycosylase activity"/>
    <property type="evidence" value="ECO:0007669"/>
    <property type="project" value="InterPro"/>
</dbReference>
<feature type="chain" id="PRO_5035267811" evidence="2">
    <location>
        <begin position="28"/>
        <end position="301"/>
    </location>
</feature>
<feature type="domain" description="DUF4124" evidence="4">
    <location>
        <begin position="19"/>
        <end position="71"/>
    </location>
</feature>
<dbReference type="AlphaFoldDB" id="A0A8J7VUS7"/>
<dbReference type="Gene3D" id="1.10.530.10">
    <property type="match status" value="1"/>
</dbReference>
<dbReference type="InterPro" id="IPR000189">
    <property type="entry name" value="Transglyc_AS"/>
</dbReference>
<dbReference type="InterPro" id="IPR008258">
    <property type="entry name" value="Transglycosylase_SLT_dom_1"/>
</dbReference>
<comment type="similarity">
    <text evidence="1">Belongs to the transglycosylase Slt family.</text>
</comment>
<evidence type="ECO:0000256" key="2">
    <source>
        <dbReference type="SAM" id="SignalP"/>
    </source>
</evidence>
<dbReference type="InterPro" id="IPR023346">
    <property type="entry name" value="Lysozyme-like_dom_sf"/>
</dbReference>
<dbReference type="PROSITE" id="PS00922">
    <property type="entry name" value="TRANSGLYCOSYLASE"/>
    <property type="match status" value="1"/>
</dbReference>
<gene>
    <name evidence="5" type="ORF">KB893_14095</name>
</gene>
<evidence type="ECO:0000259" key="4">
    <source>
        <dbReference type="Pfam" id="PF13511"/>
    </source>
</evidence>
<comment type="caution">
    <text evidence="5">The sequence shown here is derived from an EMBL/GenBank/DDBJ whole genome shotgun (WGS) entry which is preliminary data.</text>
</comment>
<dbReference type="CDD" id="cd00254">
    <property type="entry name" value="LT-like"/>
    <property type="match status" value="1"/>
</dbReference>
<feature type="signal peptide" evidence="2">
    <location>
        <begin position="1"/>
        <end position="27"/>
    </location>
</feature>
<evidence type="ECO:0000259" key="3">
    <source>
        <dbReference type="Pfam" id="PF01464"/>
    </source>
</evidence>
<dbReference type="Pfam" id="PF13511">
    <property type="entry name" value="DUF4124"/>
    <property type="match status" value="1"/>
</dbReference>
<reference evidence="5" key="1">
    <citation type="submission" date="2021-04" db="EMBL/GenBank/DDBJ databases">
        <authorList>
            <person name="Karlyshev A.V."/>
        </authorList>
    </citation>
    <scope>NUCLEOTIDE SEQUENCE</scope>
    <source>
        <strain evidence="5">LMG 29479</strain>
    </source>
</reference>
<feature type="domain" description="Transglycosylase SLT" evidence="3">
    <location>
        <begin position="165"/>
        <end position="261"/>
    </location>
</feature>
<evidence type="ECO:0000313" key="5">
    <source>
        <dbReference type="EMBL" id="MBR0563637.1"/>
    </source>
</evidence>
<dbReference type="GO" id="GO:0016020">
    <property type="term" value="C:membrane"/>
    <property type="evidence" value="ECO:0007669"/>
    <property type="project" value="InterPro"/>
</dbReference>
<keyword evidence="2" id="KW-0732">Signal</keyword>
<dbReference type="Pfam" id="PF01464">
    <property type="entry name" value="SLT"/>
    <property type="match status" value="1"/>
</dbReference>
<dbReference type="SUPFAM" id="SSF53955">
    <property type="entry name" value="Lysozyme-like"/>
    <property type="match status" value="1"/>
</dbReference>
<dbReference type="PANTHER" id="PTHR37423">
    <property type="entry name" value="SOLUBLE LYTIC MUREIN TRANSGLYCOSYLASE-RELATED"/>
    <property type="match status" value="1"/>
</dbReference>
<dbReference type="InterPro" id="IPR025392">
    <property type="entry name" value="DUF4124"/>
</dbReference>
<dbReference type="PANTHER" id="PTHR37423:SF2">
    <property type="entry name" value="MEMBRANE-BOUND LYTIC MUREIN TRANSGLYCOSYLASE C"/>
    <property type="match status" value="1"/>
</dbReference>
<dbReference type="EMBL" id="JAGQFT010000156">
    <property type="protein sequence ID" value="MBR0563637.1"/>
    <property type="molecule type" value="Genomic_DNA"/>
</dbReference>
<proteinExistence type="inferred from homology"/>
<sequence length="301" mass="31202">MRFTLRRMGIRVVLTLGRLAAAAPSGAGTLYRCVGADGVTNYSSSRIAGAQCAVVATYSPERSAAAAPAAAPAASAKRVEFRTADAGSAIPAAPASTPPGTRVSRGAVYRYERDGVTHYTNVKPAGVSSARMLFSYVETCFACAARPSVDFGNVRLNTTAFASEIAAAARAYGVDESLVRAVIHAESAFNPNALSHKGAQGLMQLMPPTASRFGVVDAFTPGDNIRGGVQYLAWLLKRFDGNIRLAAAGSNAGAGAVDRDGGVPPYAETQRYVERVAVLEERYRRSGAPAPLAAGAVSASL</sequence>